<sequence>MKMSAGVEWGVHCCVVLSQAQEPVPAARLAEFHGISRTYLAKNLQQLSRAGLVRATEGRDGGYELTRAASSITVLDVVQAIDGDQPAFRCTEIRQRGPLASPPEECTRPCGVARVMAKAEQAWRSSLREVSVADLAVTVDKDSGRTALTALRGWLAEG</sequence>
<protein>
    <submittedName>
        <fullName evidence="1">Rrf2 family transcriptional regulator</fullName>
    </submittedName>
</protein>
<reference evidence="1 2" key="1">
    <citation type="submission" date="2018-11" db="EMBL/GenBank/DDBJ databases">
        <authorList>
            <person name="Li F."/>
        </authorList>
    </citation>
    <scope>NUCLEOTIDE SEQUENCE [LARGE SCALE GENOMIC DNA]</scope>
    <source>
        <strain evidence="1 2">KIS18-7</strain>
    </source>
</reference>
<dbReference type="GO" id="GO:0005829">
    <property type="term" value="C:cytosol"/>
    <property type="evidence" value="ECO:0007669"/>
    <property type="project" value="TreeGrafter"/>
</dbReference>
<dbReference type="InterPro" id="IPR036388">
    <property type="entry name" value="WH-like_DNA-bd_sf"/>
</dbReference>
<dbReference type="AlphaFoldDB" id="A0A3N0E0G0"/>
<dbReference type="RefSeq" id="WP_123232537.1">
    <property type="nucleotide sequence ID" value="NZ_RJSG01000001.1"/>
</dbReference>
<dbReference type="NCBIfam" id="TIGR00738">
    <property type="entry name" value="rrf2_super"/>
    <property type="match status" value="1"/>
</dbReference>
<dbReference type="SUPFAM" id="SSF46785">
    <property type="entry name" value="Winged helix' DNA-binding domain"/>
    <property type="match status" value="1"/>
</dbReference>
<evidence type="ECO:0000313" key="1">
    <source>
        <dbReference type="EMBL" id="RNL81334.1"/>
    </source>
</evidence>
<accession>A0A3N0E0G0</accession>
<dbReference type="Proteomes" id="UP000277094">
    <property type="component" value="Unassembled WGS sequence"/>
</dbReference>
<comment type="caution">
    <text evidence="1">The sequence shown here is derived from an EMBL/GenBank/DDBJ whole genome shotgun (WGS) entry which is preliminary data.</text>
</comment>
<keyword evidence="2" id="KW-1185">Reference proteome</keyword>
<dbReference type="EMBL" id="RJSG01000001">
    <property type="protein sequence ID" value="RNL81334.1"/>
    <property type="molecule type" value="Genomic_DNA"/>
</dbReference>
<evidence type="ECO:0000313" key="2">
    <source>
        <dbReference type="Proteomes" id="UP000277094"/>
    </source>
</evidence>
<dbReference type="OrthoDB" id="9808360at2"/>
<dbReference type="InterPro" id="IPR036390">
    <property type="entry name" value="WH_DNA-bd_sf"/>
</dbReference>
<name>A0A3N0E0G0_9ACTN</name>
<dbReference type="PANTHER" id="PTHR33221:SF13">
    <property type="entry name" value="TRANSCRIPTIONAL REGULATOR-RELATED"/>
    <property type="match status" value="1"/>
</dbReference>
<dbReference type="Pfam" id="PF02082">
    <property type="entry name" value="Rrf2"/>
    <property type="match status" value="1"/>
</dbReference>
<dbReference type="Gene3D" id="1.10.10.10">
    <property type="entry name" value="Winged helix-like DNA-binding domain superfamily/Winged helix DNA-binding domain"/>
    <property type="match status" value="1"/>
</dbReference>
<gene>
    <name evidence="1" type="ORF">EFL95_02995</name>
</gene>
<dbReference type="InterPro" id="IPR000944">
    <property type="entry name" value="Tscrpt_reg_Rrf2"/>
</dbReference>
<dbReference type="PANTHER" id="PTHR33221">
    <property type="entry name" value="WINGED HELIX-TURN-HELIX TRANSCRIPTIONAL REGULATOR, RRF2 FAMILY"/>
    <property type="match status" value="1"/>
</dbReference>
<proteinExistence type="predicted"/>
<dbReference type="PROSITE" id="PS51197">
    <property type="entry name" value="HTH_RRF2_2"/>
    <property type="match status" value="1"/>
</dbReference>
<dbReference type="InterPro" id="IPR030489">
    <property type="entry name" value="TR_Rrf2-type_CS"/>
</dbReference>
<dbReference type="GO" id="GO:0003700">
    <property type="term" value="F:DNA-binding transcription factor activity"/>
    <property type="evidence" value="ECO:0007669"/>
    <property type="project" value="TreeGrafter"/>
</dbReference>
<dbReference type="PROSITE" id="PS01332">
    <property type="entry name" value="HTH_RRF2_1"/>
    <property type="match status" value="1"/>
</dbReference>
<organism evidence="1 2">
    <name type="scientific">Nocardioides marmorisolisilvae</name>
    <dbReference type="NCBI Taxonomy" id="1542737"/>
    <lineage>
        <taxon>Bacteria</taxon>
        <taxon>Bacillati</taxon>
        <taxon>Actinomycetota</taxon>
        <taxon>Actinomycetes</taxon>
        <taxon>Propionibacteriales</taxon>
        <taxon>Nocardioidaceae</taxon>
        <taxon>Nocardioides</taxon>
    </lineage>
</organism>